<dbReference type="EMBL" id="LCEK01000067">
    <property type="protein sequence ID" value="KKS70150.1"/>
    <property type="molecule type" value="Genomic_DNA"/>
</dbReference>
<accession>A0A0G1B9X0</accession>
<sequence length="132" mass="15815">MKEDKLLHKDLTYLVRGLLFSVHNQLGQYCNEKQYADAFEYLLKQKAIPYKREYILPESFPGEWKGRNRVDFLINDVLVIELKVATQLTKDHYFQCQRYLSALDLDLALLVNFRPKFLRVQRVLNHQKQKQI</sequence>
<evidence type="ECO:0000313" key="2">
    <source>
        <dbReference type="Proteomes" id="UP000033867"/>
    </source>
</evidence>
<protein>
    <recommendedName>
        <fullName evidence="3">GxxExxY protein</fullName>
    </recommendedName>
</protein>
<dbReference type="Proteomes" id="UP000033867">
    <property type="component" value="Unassembled WGS sequence"/>
</dbReference>
<evidence type="ECO:0008006" key="3">
    <source>
        <dbReference type="Google" id="ProtNLM"/>
    </source>
</evidence>
<reference evidence="1 2" key="1">
    <citation type="journal article" date="2015" name="Nature">
        <title>rRNA introns, odd ribosomes, and small enigmatic genomes across a large radiation of phyla.</title>
        <authorList>
            <person name="Brown C.T."/>
            <person name="Hug L.A."/>
            <person name="Thomas B.C."/>
            <person name="Sharon I."/>
            <person name="Castelle C.J."/>
            <person name="Singh A."/>
            <person name="Wilkins M.J."/>
            <person name="Williams K.H."/>
            <person name="Banfield J.F."/>
        </authorList>
    </citation>
    <scope>NUCLEOTIDE SEQUENCE [LARGE SCALE GENOMIC DNA]</scope>
</reference>
<comment type="caution">
    <text evidence="1">The sequence shown here is derived from an EMBL/GenBank/DDBJ whole genome shotgun (WGS) entry which is preliminary data.</text>
</comment>
<dbReference type="Pfam" id="PF13366">
    <property type="entry name" value="PDDEXK_3"/>
    <property type="match status" value="1"/>
</dbReference>
<evidence type="ECO:0000313" key="1">
    <source>
        <dbReference type="EMBL" id="KKS70150.1"/>
    </source>
</evidence>
<proteinExistence type="predicted"/>
<gene>
    <name evidence="1" type="ORF">UV42_C0067G0007</name>
</gene>
<name>A0A0G1B9X0_9BACT</name>
<dbReference type="AlphaFoldDB" id="A0A0G1B9X0"/>
<dbReference type="NCBIfam" id="TIGR04256">
    <property type="entry name" value="GxxExxY"/>
    <property type="match status" value="1"/>
</dbReference>
<dbReference type="InterPro" id="IPR026350">
    <property type="entry name" value="GxxExxY"/>
</dbReference>
<organism evidence="1 2">
    <name type="scientific">Candidatus Magasanikbacteria bacterium GW2011_GWE2_42_7</name>
    <dbReference type="NCBI Taxonomy" id="1619052"/>
    <lineage>
        <taxon>Bacteria</taxon>
        <taxon>Candidatus Magasanikiibacteriota</taxon>
    </lineage>
</organism>